<dbReference type="InterPro" id="IPR025336">
    <property type="entry name" value="SCO4226-like"/>
</dbReference>
<dbReference type="Pfam" id="PF14026">
    <property type="entry name" value="SCO4226-like"/>
    <property type="match status" value="1"/>
</dbReference>
<reference evidence="1 2" key="1">
    <citation type="journal article" date="2019" name="Int. J. Syst. Evol. Microbiol.">
        <title>The Global Catalogue of Microorganisms (GCM) 10K type strain sequencing project: providing services to taxonomists for standard genome sequencing and annotation.</title>
        <authorList>
            <consortium name="The Broad Institute Genomics Platform"/>
            <consortium name="The Broad Institute Genome Sequencing Center for Infectious Disease"/>
            <person name="Wu L."/>
            <person name="Ma J."/>
        </authorList>
    </citation>
    <scope>NUCLEOTIDE SEQUENCE [LARGE SCALE GENOMIC DNA]</scope>
    <source>
        <strain evidence="1 2">JCM 14718</strain>
    </source>
</reference>
<evidence type="ECO:0000313" key="2">
    <source>
        <dbReference type="Proteomes" id="UP001500618"/>
    </source>
</evidence>
<proteinExistence type="predicted"/>
<gene>
    <name evidence="1" type="ORF">GCM10009765_30280</name>
</gene>
<dbReference type="InterPro" id="IPR042557">
    <property type="entry name" value="SCO4226"/>
</dbReference>
<dbReference type="Gene3D" id="3.30.70.3090">
    <property type="entry name" value="ORF SCO4226, nickel-binding ferredoxin-like monomer"/>
    <property type="match status" value="1"/>
</dbReference>
<sequence>MPRYLVERTFQDGLAIPMTADGAKACRTIVDTNTKQDVTWVHSYVTTDKTTTFCIYDAPSPEAIRAAADNNGIPVDRITEVRVLDPYFYV</sequence>
<dbReference type="EMBL" id="BAAANY010000009">
    <property type="protein sequence ID" value="GAA1678991.1"/>
    <property type="molecule type" value="Genomic_DNA"/>
</dbReference>
<comment type="caution">
    <text evidence="1">The sequence shown here is derived from an EMBL/GenBank/DDBJ whole genome shotgun (WGS) entry which is preliminary data.</text>
</comment>
<name>A0ABN2GYJ6_9ACTN</name>
<dbReference type="Proteomes" id="UP001500618">
    <property type="component" value="Unassembled WGS sequence"/>
</dbReference>
<keyword evidence="2" id="KW-1185">Reference proteome</keyword>
<protein>
    <submittedName>
        <fullName evidence="1">DUF4242 domain-containing protein</fullName>
    </submittedName>
</protein>
<dbReference type="RefSeq" id="WP_163567797.1">
    <property type="nucleotide sequence ID" value="NZ_BAAANY010000009.1"/>
</dbReference>
<evidence type="ECO:0000313" key="1">
    <source>
        <dbReference type="EMBL" id="GAA1678991.1"/>
    </source>
</evidence>
<accession>A0ABN2GYJ6</accession>
<organism evidence="1 2">
    <name type="scientific">Fodinicola feengrottensis</name>
    <dbReference type="NCBI Taxonomy" id="435914"/>
    <lineage>
        <taxon>Bacteria</taxon>
        <taxon>Bacillati</taxon>
        <taxon>Actinomycetota</taxon>
        <taxon>Actinomycetes</taxon>
        <taxon>Mycobacteriales</taxon>
        <taxon>Fodinicola</taxon>
    </lineage>
</organism>